<gene>
    <name evidence="2" type="ORF">BVC80_949g58</name>
</gene>
<keyword evidence="3" id="KW-1185">Reference proteome</keyword>
<dbReference type="Pfam" id="PF03080">
    <property type="entry name" value="Neprosin"/>
    <property type="match status" value="1"/>
</dbReference>
<accession>A0A200QX28</accession>
<dbReference type="InterPro" id="IPR053168">
    <property type="entry name" value="Glutamic_endopeptidase"/>
</dbReference>
<sequence>MQEPQNGNWWLIVKDAKIGDIKIGYWPNELFTHLANNASVIRYGGIAGGYSTKKPTPPMGNGHLPNKDYRKACSLRTMKIVDDKGVLVDFDPSKIRGKQDTIKSCYDLEFDGYVDKEIELAMTFGGPGGMCP</sequence>
<evidence type="ECO:0000313" key="2">
    <source>
        <dbReference type="EMBL" id="OVA15044.1"/>
    </source>
</evidence>
<evidence type="ECO:0000259" key="1">
    <source>
        <dbReference type="PROSITE" id="PS52045"/>
    </source>
</evidence>
<dbReference type="FunCoup" id="A0A200QX28">
    <property type="interactions" value="40"/>
</dbReference>
<dbReference type="STRING" id="56857.A0A200QX28"/>
<evidence type="ECO:0000313" key="3">
    <source>
        <dbReference type="Proteomes" id="UP000195402"/>
    </source>
</evidence>
<protein>
    <recommendedName>
        <fullName evidence="1">Neprosin PEP catalytic domain-containing protein</fullName>
    </recommendedName>
</protein>
<reference evidence="2 3" key="1">
    <citation type="journal article" date="2017" name="Mol. Plant">
        <title>The Genome of Medicinal Plant Macleaya cordata Provides New Insights into Benzylisoquinoline Alkaloids Metabolism.</title>
        <authorList>
            <person name="Liu X."/>
            <person name="Liu Y."/>
            <person name="Huang P."/>
            <person name="Ma Y."/>
            <person name="Qing Z."/>
            <person name="Tang Q."/>
            <person name="Cao H."/>
            <person name="Cheng P."/>
            <person name="Zheng Y."/>
            <person name="Yuan Z."/>
            <person name="Zhou Y."/>
            <person name="Liu J."/>
            <person name="Tang Z."/>
            <person name="Zhuo Y."/>
            <person name="Zhang Y."/>
            <person name="Yu L."/>
            <person name="Huang J."/>
            <person name="Yang P."/>
            <person name="Peng Q."/>
            <person name="Zhang J."/>
            <person name="Jiang W."/>
            <person name="Zhang Z."/>
            <person name="Lin K."/>
            <person name="Ro D.K."/>
            <person name="Chen X."/>
            <person name="Xiong X."/>
            <person name="Shang Y."/>
            <person name="Huang S."/>
            <person name="Zeng J."/>
        </authorList>
    </citation>
    <scope>NUCLEOTIDE SEQUENCE [LARGE SCALE GENOMIC DNA]</scope>
    <source>
        <strain evidence="3">cv. BLH2017</strain>
        <tissue evidence="2">Root</tissue>
    </source>
</reference>
<dbReference type="Proteomes" id="UP000195402">
    <property type="component" value="Unassembled WGS sequence"/>
</dbReference>
<comment type="caution">
    <text evidence="2">The sequence shown here is derived from an EMBL/GenBank/DDBJ whole genome shotgun (WGS) entry which is preliminary data.</text>
</comment>
<dbReference type="EMBL" id="MVGT01000924">
    <property type="protein sequence ID" value="OVA15044.1"/>
    <property type="molecule type" value="Genomic_DNA"/>
</dbReference>
<dbReference type="PROSITE" id="PS52045">
    <property type="entry name" value="NEPROSIN_PEP_CD"/>
    <property type="match status" value="1"/>
</dbReference>
<dbReference type="OMA" id="WWLIVKD"/>
<dbReference type="InterPro" id="IPR004314">
    <property type="entry name" value="Neprosin"/>
</dbReference>
<dbReference type="PANTHER" id="PTHR31589">
    <property type="entry name" value="PROTEIN, PUTATIVE (DUF239)-RELATED-RELATED"/>
    <property type="match status" value="1"/>
</dbReference>
<feature type="domain" description="Neprosin PEP catalytic" evidence="1">
    <location>
        <begin position="1"/>
        <end position="132"/>
    </location>
</feature>
<proteinExistence type="predicted"/>
<dbReference type="AlphaFoldDB" id="A0A200QX28"/>
<dbReference type="OrthoDB" id="1858978at2759"/>
<dbReference type="PANTHER" id="PTHR31589:SF248">
    <property type="entry name" value="CARBOXYL-TERMINAL PROTEINASE-LIKE PROTEIN (DUF239)-RELATED"/>
    <property type="match status" value="1"/>
</dbReference>
<dbReference type="InParanoid" id="A0A200QX28"/>
<name>A0A200QX28_MACCD</name>
<organism evidence="2 3">
    <name type="scientific">Macleaya cordata</name>
    <name type="common">Five-seeded plume-poppy</name>
    <name type="synonym">Bocconia cordata</name>
    <dbReference type="NCBI Taxonomy" id="56857"/>
    <lineage>
        <taxon>Eukaryota</taxon>
        <taxon>Viridiplantae</taxon>
        <taxon>Streptophyta</taxon>
        <taxon>Embryophyta</taxon>
        <taxon>Tracheophyta</taxon>
        <taxon>Spermatophyta</taxon>
        <taxon>Magnoliopsida</taxon>
        <taxon>Ranunculales</taxon>
        <taxon>Papaveraceae</taxon>
        <taxon>Papaveroideae</taxon>
        <taxon>Macleaya</taxon>
    </lineage>
</organism>